<dbReference type="Proteomes" id="UP000053099">
    <property type="component" value="Unassembled WGS sequence"/>
</dbReference>
<dbReference type="GO" id="GO:0051301">
    <property type="term" value="P:cell division"/>
    <property type="evidence" value="ECO:0007669"/>
    <property type="project" value="UniProtKB-KW"/>
</dbReference>
<name>A0A0N0ZPR7_THESC</name>
<feature type="domain" description="POTRA" evidence="6">
    <location>
        <begin position="24"/>
        <end position="91"/>
    </location>
</feature>
<keyword evidence="2 7" id="KW-0132">Cell division</keyword>
<dbReference type="PATRIC" id="fig|37636.3.peg.2687"/>
<evidence type="ECO:0000256" key="5">
    <source>
        <dbReference type="ARBA" id="ARBA00023306"/>
    </source>
</evidence>
<evidence type="ECO:0000313" key="7">
    <source>
        <dbReference type="EMBL" id="KPD32254.1"/>
    </source>
</evidence>
<dbReference type="InterPro" id="IPR013685">
    <property type="entry name" value="POTRA_FtsQ_type"/>
</dbReference>
<protein>
    <submittedName>
        <fullName evidence="7">Cell division protein FtsQ</fullName>
    </submittedName>
</protein>
<gene>
    <name evidence="7" type="ORF">AN926_04635</name>
</gene>
<dbReference type="EMBL" id="LJJR01000009">
    <property type="protein sequence ID" value="KPD32254.1"/>
    <property type="molecule type" value="Genomic_DNA"/>
</dbReference>
<keyword evidence="1" id="KW-1003">Cell membrane</keyword>
<evidence type="ECO:0000259" key="6">
    <source>
        <dbReference type="Pfam" id="PF08478"/>
    </source>
</evidence>
<comment type="caution">
    <text evidence="7">The sequence shown here is derived from an EMBL/GenBank/DDBJ whole genome shotgun (WGS) entry which is preliminary data.</text>
</comment>
<sequence length="194" mass="21392">MWGMRLLLALLLAATIYVASLVLFPVEHIVVMGNQHLKTEEILARTQLYAGEPWLWIRSDRLQGLLRDPWVAEARLEKPRVGEVRLILREREPFLPLADGNALATDGTVLPGGAPMAKGPRVEGEGPLPVQDLLALARAYPEATRLRYTSAGFWVETPQGVAFAPEAQLLVKYAQAGVPKGRVYLYSWGVSVSP</sequence>
<keyword evidence="4" id="KW-0472">Membrane</keyword>
<evidence type="ECO:0000256" key="3">
    <source>
        <dbReference type="ARBA" id="ARBA00022692"/>
    </source>
</evidence>
<dbReference type="AlphaFoldDB" id="A0A0N0ZPR7"/>
<proteinExistence type="predicted"/>
<keyword evidence="5" id="KW-0131">Cell cycle</keyword>
<evidence type="ECO:0000256" key="1">
    <source>
        <dbReference type="ARBA" id="ARBA00022475"/>
    </source>
</evidence>
<dbReference type="Pfam" id="PF08478">
    <property type="entry name" value="POTRA_1"/>
    <property type="match status" value="1"/>
</dbReference>
<accession>A0A0N0ZPR7</accession>
<organism evidence="7 8">
    <name type="scientific">Thermus scotoductus</name>
    <dbReference type="NCBI Taxonomy" id="37636"/>
    <lineage>
        <taxon>Bacteria</taxon>
        <taxon>Thermotogati</taxon>
        <taxon>Deinococcota</taxon>
        <taxon>Deinococci</taxon>
        <taxon>Thermales</taxon>
        <taxon>Thermaceae</taxon>
        <taxon>Thermus</taxon>
    </lineage>
</organism>
<keyword evidence="4" id="KW-1133">Transmembrane helix</keyword>
<evidence type="ECO:0000313" key="8">
    <source>
        <dbReference type="Proteomes" id="UP000053099"/>
    </source>
</evidence>
<evidence type="ECO:0000256" key="4">
    <source>
        <dbReference type="ARBA" id="ARBA00022989"/>
    </source>
</evidence>
<evidence type="ECO:0000256" key="2">
    <source>
        <dbReference type="ARBA" id="ARBA00022618"/>
    </source>
</evidence>
<reference evidence="7 8" key="1">
    <citation type="submission" date="2015-09" db="EMBL/GenBank/DDBJ databases">
        <title>Draft genome sequence of Thermus scotoductus strain K1 isolated from a geothermal spring in Nagorno-Karabakh, Armenia.</title>
        <authorList>
            <person name="Saghatelyan A."/>
            <person name="Poghosyan L."/>
            <person name="Panosyan H."/>
            <person name="Birkeland N.-K."/>
        </authorList>
    </citation>
    <scope>NUCLEOTIDE SEQUENCE [LARGE SCALE GENOMIC DNA]</scope>
    <source>
        <strain evidence="7 8">K1</strain>
    </source>
</reference>
<keyword evidence="3" id="KW-0812">Transmembrane</keyword>